<accession>A0AB35ZBU4</accession>
<protein>
    <submittedName>
        <fullName evidence="4">Glycosyltransferase</fullName>
    </submittedName>
</protein>
<evidence type="ECO:0000256" key="2">
    <source>
        <dbReference type="ARBA" id="ARBA00022679"/>
    </source>
</evidence>
<dbReference type="Proteomes" id="UP000390763">
    <property type="component" value="Unassembled WGS sequence"/>
</dbReference>
<dbReference type="CDD" id="cd00761">
    <property type="entry name" value="Glyco_tranf_GTA_type"/>
    <property type="match status" value="1"/>
</dbReference>
<name>A0AB35ZBU4_9BACT</name>
<gene>
    <name evidence="4" type="ORF">F7D62_02320</name>
</gene>
<feature type="domain" description="Glycosyltransferase 2-like" evidence="3">
    <location>
        <begin position="7"/>
        <end position="133"/>
    </location>
</feature>
<dbReference type="EMBL" id="VZBT01000017">
    <property type="protein sequence ID" value="MQO02961.1"/>
    <property type="molecule type" value="Genomic_DNA"/>
</dbReference>
<evidence type="ECO:0000313" key="4">
    <source>
        <dbReference type="EMBL" id="MQO02961.1"/>
    </source>
</evidence>
<dbReference type="AlphaFoldDB" id="A0AB35ZBU4"/>
<keyword evidence="2" id="KW-0808">Transferase</keyword>
<dbReference type="Gene3D" id="3.90.550.10">
    <property type="entry name" value="Spore Coat Polysaccharide Biosynthesis Protein SpsA, Chain A"/>
    <property type="match status" value="1"/>
</dbReference>
<evidence type="ECO:0000313" key="5">
    <source>
        <dbReference type="Proteomes" id="UP000390763"/>
    </source>
</evidence>
<dbReference type="InterPro" id="IPR029044">
    <property type="entry name" value="Nucleotide-diphossugar_trans"/>
</dbReference>
<dbReference type="Pfam" id="PF00535">
    <property type="entry name" value="Glycos_transf_2"/>
    <property type="match status" value="1"/>
</dbReference>
<dbReference type="PANTHER" id="PTHR22916">
    <property type="entry name" value="GLYCOSYLTRANSFERASE"/>
    <property type="match status" value="1"/>
</dbReference>
<dbReference type="PANTHER" id="PTHR22916:SF51">
    <property type="entry name" value="GLYCOSYLTRANSFERASE EPSH-RELATED"/>
    <property type="match status" value="1"/>
</dbReference>
<dbReference type="RefSeq" id="WP_153088547.1">
    <property type="nucleotide sequence ID" value="NZ_VZAJ01000033.1"/>
</dbReference>
<evidence type="ECO:0000256" key="1">
    <source>
        <dbReference type="ARBA" id="ARBA00022676"/>
    </source>
</evidence>
<reference evidence="5" key="1">
    <citation type="submission" date="2019-09" db="EMBL/GenBank/DDBJ databases">
        <title>Distinct polysaccharide growth profiles of human intestinal Prevotella copri isolates.</title>
        <authorList>
            <person name="Fehlner-Peach H."/>
            <person name="Magnabosco C."/>
            <person name="Raghavan V."/>
            <person name="Scher J.U."/>
            <person name="Tett A."/>
            <person name="Cox L.M."/>
            <person name="Gottsegen C."/>
            <person name="Watters A."/>
            <person name="Wiltshire- Gordon J.D."/>
            <person name="Segata N."/>
            <person name="Bonneau R."/>
            <person name="Littman D.R."/>
        </authorList>
    </citation>
    <scope>NUCLEOTIDE SEQUENCE [LARGE SCALE GENOMIC DNA]</scope>
    <source>
        <strain evidence="5">iAK279</strain>
    </source>
</reference>
<keyword evidence="1" id="KW-0328">Glycosyltransferase</keyword>
<proteinExistence type="predicted"/>
<dbReference type="GO" id="GO:0016758">
    <property type="term" value="F:hexosyltransferase activity"/>
    <property type="evidence" value="ECO:0007669"/>
    <property type="project" value="UniProtKB-ARBA"/>
</dbReference>
<sequence length="346" mass="40716">METSLVSIIIPVYNVEKYLDRCMQSVFLQSYKNLEIILIDDGSPDSCPRLCDEYGNIDKRVRVLHKKNEGLGLARNSGLALATGKYVLFIDSDDYLSENMVEKLVCQAEFMNADIVYCGYFYETINHKWLEVRDFENEQTFKDHDIDAVALAFITNQNKFNVRLQRTVWHALYSKALIEEENIRFPSERQIPSEDLIFQSQITQFASVISFIPDCLYYYCFNNDSITMNFKKDRYLKLANEKKEMLRIYSNKGVNKYINNLYFLSIKSYFFNLVGQKNIDFSEKIKIISDVVLDIQSDCLKQLEPSVFSKVEKIYYKLICKNNKYLIFIYCSLINLLFKIINKTRF</sequence>
<dbReference type="InterPro" id="IPR001173">
    <property type="entry name" value="Glyco_trans_2-like"/>
</dbReference>
<organism evidence="4 5">
    <name type="scientific">Segatella copri</name>
    <dbReference type="NCBI Taxonomy" id="165179"/>
    <lineage>
        <taxon>Bacteria</taxon>
        <taxon>Pseudomonadati</taxon>
        <taxon>Bacteroidota</taxon>
        <taxon>Bacteroidia</taxon>
        <taxon>Bacteroidales</taxon>
        <taxon>Prevotellaceae</taxon>
        <taxon>Segatella</taxon>
    </lineage>
</organism>
<comment type="caution">
    <text evidence="4">The sequence shown here is derived from an EMBL/GenBank/DDBJ whole genome shotgun (WGS) entry which is preliminary data.</text>
</comment>
<dbReference type="SUPFAM" id="SSF53448">
    <property type="entry name" value="Nucleotide-diphospho-sugar transferases"/>
    <property type="match status" value="1"/>
</dbReference>
<evidence type="ECO:0000259" key="3">
    <source>
        <dbReference type="Pfam" id="PF00535"/>
    </source>
</evidence>